<evidence type="ECO:0000313" key="5">
    <source>
        <dbReference type="Proteomes" id="UP000256645"/>
    </source>
</evidence>
<evidence type="ECO:0000256" key="2">
    <source>
        <dbReference type="SAM" id="MobiDB-lite"/>
    </source>
</evidence>
<gene>
    <name evidence="4" type="ORF">BP6252_14104</name>
</gene>
<protein>
    <recommendedName>
        <fullName evidence="3">Nephrocystin 3-like N-terminal domain-containing protein</fullName>
    </recommendedName>
</protein>
<feature type="region of interest" description="Disordered" evidence="2">
    <location>
        <begin position="578"/>
        <end position="603"/>
    </location>
</feature>
<proteinExistence type="predicted"/>
<dbReference type="InterPro" id="IPR056884">
    <property type="entry name" value="NPHP3-like_N"/>
</dbReference>
<comment type="caution">
    <text evidence="4">The sequence shown here is derived from an EMBL/GenBank/DDBJ whole genome shotgun (WGS) entry which is preliminary data.</text>
</comment>
<reference evidence="4 5" key="1">
    <citation type="journal article" date="2018" name="IMA Fungus">
        <title>IMA Genome-F 9: Draft genome sequence of Annulohypoxylon stygium, Aspergillus mulundensis, Berkeleyomyces basicola (syn. Thielaviopsis basicola), Ceratocystis smalleyi, two Cercospora beticola strains, Coleophoma cylindrospora, Fusarium fracticaudum, Phialophora cf. hyalina, and Morchella septimelata.</title>
        <authorList>
            <person name="Wingfield B.D."/>
            <person name="Bills G.F."/>
            <person name="Dong Y."/>
            <person name="Huang W."/>
            <person name="Nel W.J."/>
            <person name="Swalarsk-Parry B.S."/>
            <person name="Vaghefi N."/>
            <person name="Wilken P.M."/>
            <person name="An Z."/>
            <person name="de Beer Z.W."/>
            <person name="De Vos L."/>
            <person name="Chen L."/>
            <person name="Duong T.A."/>
            <person name="Gao Y."/>
            <person name="Hammerbacher A."/>
            <person name="Kikkert J.R."/>
            <person name="Li Y."/>
            <person name="Li H."/>
            <person name="Li K."/>
            <person name="Li Q."/>
            <person name="Liu X."/>
            <person name="Ma X."/>
            <person name="Naidoo K."/>
            <person name="Pethybridge S.J."/>
            <person name="Sun J."/>
            <person name="Steenkamp E.T."/>
            <person name="van der Nest M.A."/>
            <person name="van Wyk S."/>
            <person name="Wingfield M.J."/>
            <person name="Xiong C."/>
            <person name="Yue Q."/>
            <person name="Zhang X."/>
        </authorList>
    </citation>
    <scope>NUCLEOTIDE SEQUENCE [LARGE SCALE GENOMIC DNA]</scope>
    <source>
        <strain evidence="4 5">BP6252</strain>
    </source>
</reference>
<feature type="region of interest" description="Disordered" evidence="2">
    <location>
        <begin position="478"/>
        <end position="537"/>
    </location>
</feature>
<dbReference type="EMBL" id="PDLM01000039">
    <property type="protein sequence ID" value="RDW56554.1"/>
    <property type="molecule type" value="Genomic_DNA"/>
</dbReference>
<dbReference type="Pfam" id="PF24883">
    <property type="entry name" value="NPHP3_N"/>
    <property type="match status" value="1"/>
</dbReference>
<feature type="compositionally biased region" description="Basic and acidic residues" evidence="2">
    <location>
        <begin position="578"/>
        <end position="594"/>
    </location>
</feature>
<feature type="domain" description="Nephrocystin 3-like N-terminal" evidence="3">
    <location>
        <begin position="702"/>
        <end position="777"/>
    </location>
</feature>
<feature type="compositionally biased region" description="Polar residues" evidence="2">
    <location>
        <begin position="523"/>
        <end position="535"/>
    </location>
</feature>
<dbReference type="STRING" id="1849047.A0A3D8Q570"/>
<accession>A0A3D8Q570</accession>
<organism evidence="4 5">
    <name type="scientific">Coleophoma cylindrospora</name>
    <dbReference type="NCBI Taxonomy" id="1849047"/>
    <lineage>
        <taxon>Eukaryota</taxon>
        <taxon>Fungi</taxon>
        <taxon>Dikarya</taxon>
        <taxon>Ascomycota</taxon>
        <taxon>Pezizomycotina</taxon>
        <taxon>Leotiomycetes</taxon>
        <taxon>Helotiales</taxon>
        <taxon>Dermateaceae</taxon>
        <taxon>Coleophoma</taxon>
    </lineage>
</organism>
<evidence type="ECO:0000313" key="4">
    <source>
        <dbReference type="EMBL" id="RDW56554.1"/>
    </source>
</evidence>
<dbReference type="AlphaFoldDB" id="A0A3D8Q570"/>
<dbReference type="OrthoDB" id="3564142at2759"/>
<keyword evidence="5" id="KW-1185">Reference proteome</keyword>
<feature type="region of interest" description="Disordered" evidence="2">
    <location>
        <begin position="241"/>
        <end position="264"/>
    </location>
</feature>
<feature type="region of interest" description="Disordered" evidence="2">
    <location>
        <begin position="1"/>
        <end position="31"/>
    </location>
</feature>
<dbReference type="InterPro" id="IPR027417">
    <property type="entry name" value="P-loop_NTPase"/>
</dbReference>
<evidence type="ECO:0000256" key="1">
    <source>
        <dbReference type="ARBA" id="ARBA00022737"/>
    </source>
</evidence>
<evidence type="ECO:0000259" key="3">
    <source>
        <dbReference type="Pfam" id="PF24883"/>
    </source>
</evidence>
<sequence length="861" mass="97217">MEHSLKDFQQSHCPRHAVQIQPDGMSAPLSRKTIRPNQFSSTDFATGVNLEKDFAAGLQRYESHAVSGLSYSMVDTSASGWNGQQYHKFGSSCDYTVDEAIPDTSSTVECNLYFGQITPPYTVALPISGNAIAQGSQPLAPPLDGHEQNRSDTRTSLRGCLAGSGMWPRNNLKSEYLFSCKQATVNGIKKIEKKGGGKPQLAKALLLIGQVRSVLEAYPICAAAIKTLEESISEMICLDPSTSRGSTAHIRASESESDNYSSTNQLSYDDSISLSTTTDFSYLSQNDRSMTFSSCGSIPNQDFMDMTMDNQTLHIQAPKKTVYRCTVPIDGILCETVFRSEGDWVRHEESYKHCPQRRYMCLECIEHMRDEDDNPVCAFCSQQLPPASSIKTHYLQCQKAQSGKHVFNAARKDHFRNHLRGHGIADITPEAQTWIFAVESDWERQCGFCTQMFTTWDERKHHVANHFKQGMDISCWRLPSPKKKKPSDDYRPGTNHKRHDDDDDDDDDDNSQNNRPKGHHTTTQRFSSQPTSGPVENSHEYEYRQVWGAEECMYNTQNAPTNMQKVEAYLERQSQWENKEDRVSLSDTDNRSSYEPEDSIPLSSSLQKSGITEVYKLWSKPGWKSLEVLRASKCEHYRERDIPVTIFTSRLTVYALVMQNREGERHRAIFSRLTSPGMPYTHNIDGLRNYYASKPRNFGFQAEQWLQNRSSLLLGQGDPGAGKTVLASCLAKGLITRFETDGGIDVAYLACEVQRQCDQKFEDLLSGLKRSIQEQPTMSDIPYTMAIAYEHHEVTVERHCSRFLEWSQGICRAATRGQGQRQFGRLLGPAALQFAASRGREEGPTLLLEHEANNNYDLKPP</sequence>
<keyword evidence="1" id="KW-0677">Repeat</keyword>
<dbReference type="Gene3D" id="3.40.50.300">
    <property type="entry name" value="P-loop containing nucleotide triphosphate hydrolases"/>
    <property type="match status" value="1"/>
</dbReference>
<feature type="compositionally biased region" description="Acidic residues" evidence="2">
    <location>
        <begin position="501"/>
        <end position="510"/>
    </location>
</feature>
<name>A0A3D8Q570_9HELO</name>
<dbReference type="Proteomes" id="UP000256645">
    <property type="component" value="Unassembled WGS sequence"/>
</dbReference>